<dbReference type="OrthoDB" id="1113830at2"/>
<dbReference type="EMBL" id="CP038437">
    <property type="protein sequence ID" value="QEM83069.1"/>
    <property type="molecule type" value="Genomic_DNA"/>
</dbReference>
<evidence type="ECO:0000313" key="14">
    <source>
        <dbReference type="Proteomes" id="UP000324285"/>
    </source>
</evidence>
<gene>
    <name evidence="13" type="ORF">E4T21_17090</name>
</gene>
<keyword evidence="5 13" id="KW-0012">Acyltransferase</keyword>
<keyword evidence="3" id="KW-0808">Transferase</keyword>
<feature type="region of interest" description="Disordered" evidence="11">
    <location>
        <begin position="578"/>
        <end position="613"/>
    </location>
</feature>
<comment type="catalytic activity">
    <reaction evidence="10">
        <text>a (3R)-hydroxyacyl-[ACP] + L-ornithine = a lyso-ornithine lipid + holo-[ACP] + H(+)</text>
        <dbReference type="Rhea" id="RHEA:20633"/>
        <dbReference type="Rhea" id="RHEA-COMP:9685"/>
        <dbReference type="Rhea" id="RHEA-COMP:9945"/>
        <dbReference type="ChEBI" id="CHEBI:15378"/>
        <dbReference type="ChEBI" id="CHEBI:46911"/>
        <dbReference type="ChEBI" id="CHEBI:64479"/>
        <dbReference type="ChEBI" id="CHEBI:78827"/>
        <dbReference type="ChEBI" id="CHEBI:138482"/>
        <dbReference type="EC" id="2.3.2.30"/>
    </reaction>
    <physiologicalReaction direction="left-to-right" evidence="10">
        <dbReference type="Rhea" id="RHEA:20634"/>
    </physiologicalReaction>
</comment>
<reference evidence="13" key="1">
    <citation type="submission" date="2021-02" db="EMBL/GenBank/DDBJ databases">
        <title>Strain Y2R2, a novel species of the genus Halomonas.</title>
        <authorList>
            <person name="Huang H."/>
        </authorList>
    </citation>
    <scope>NUCLEOTIDE SEQUENCE</scope>
    <source>
        <strain evidence="13">Y2R2</strain>
    </source>
</reference>
<comment type="function">
    <text evidence="9">Catalyzes the first step in the biosynthesis of ornithine lipids, which are phosphorus-free membrane lipids. Catalyzes the 3-hydroxyacyl-acyl carrier protein-dependent acylation of ornithine to form lyso-ornithine lipid (LOL).</text>
</comment>
<evidence type="ECO:0000259" key="12">
    <source>
        <dbReference type="SMART" id="SM00563"/>
    </source>
</evidence>
<dbReference type="SUPFAM" id="SSF69593">
    <property type="entry name" value="Glycerol-3-phosphate (1)-acyltransferase"/>
    <property type="match status" value="1"/>
</dbReference>
<evidence type="ECO:0000256" key="3">
    <source>
        <dbReference type="ARBA" id="ARBA00022679"/>
    </source>
</evidence>
<evidence type="ECO:0000256" key="2">
    <source>
        <dbReference type="ARBA" id="ARBA00022516"/>
    </source>
</evidence>
<accession>A0A5C1NMQ3</accession>
<evidence type="ECO:0000256" key="10">
    <source>
        <dbReference type="ARBA" id="ARBA00047785"/>
    </source>
</evidence>
<dbReference type="EC" id="2.3.2.30" evidence="7"/>
<dbReference type="InterPro" id="IPR016181">
    <property type="entry name" value="Acyl_CoA_acyltransferase"/>
</dbReference>
<dbReference type="SUPFAM" id="SSF55729">
    <property type="entry name" value="Acyl-CoA N-acyltransferases (Nat)"/>
    <property type="match status" value="1"/>
</dbReference>
<evidence type="ECO:0000256" key="5">
    <source>
        <dbReference type="ARBA" id="ARBA00023315"/>
    </source>
</evidence>
<evidence type="ECO:0000256" key="6">
    <source>
        <dbReference type="ARBA" id="ARBA00038095"/>
    </source>
</evidence>
<dbReference type="InterPro" id="IPR002123">
    <property type="entry name" value="Plipid/glycerol_acylTrfase"/>
</dbReference>
<evidence type="ECO:0000256" key="1">
    <source>
        <dbReference type="ARBA" id="ARBA00005189"/>
    </source>
</evidence>
<comment type="similarity">
    <text evidence="6">Belongs to the acetyltransferase family. OlsB subfamily.</text>
</comment>
<dbReference type="Pfam" id="PF19576">
    <property type="entry name" value="Acyltransf_2"/>
    <property type="match status" value="1"/>
</dbReference>
<dbReference type="CDD" id="cd07986">
    <property type="entry name" value="LPLAT_ACT14924-like"/>
    <property type="match status" value="1"/>
</dbReference>
<dbReference type="InterPro" id="IPR052351">
    <property type="entry name" value="Ornithine_N-alpha-AT"/>
</dbReference>
<protein>
    <recommendedName>
        <fullName evidence="8">L-ornithine N(alpha)-acyltransferase</fullName>
        <ecNumber evidence="7">2.3.2.30</ecNumber>
    </recommendedName>
</protein>
<evidence type="ECO:0000256" key="9">
    <source>
        <dbReference type="ARBA" id="ARBA00045724"/>
    </source>
</evidence>
<evidence type="ECO:0000256" key="7">
    <source>
        <dbReference type="ARBA" id="ARBA00039058"/>
    </source>
</evidence>
<dbReference type="Proteomes" id="UP000324285">
    <property type="component" value="Chromosome"/>
</dbReference>
<dbReference type="InterPro" id="IPR045746">
    <property type="entry name" value="ACT14924-like_Acyltransf_dom"/>
</dbReference>
<evidence type="ECO:0000256" key="11">
    <source>
        <dbReference type="SAM" id="MobiDB-lite"/>
    </source>
</evidence>
<keyword evidence="4" id="KW-0443">Lipid metabolism</keyword>
<keyword evidence="14" id="KW-1185">Reference proteome</keyword>
<dbReference type="Pfam" id="PF13444">
    <property type="entry name" value="Acetyltransf_5"/>
    <property type="match status" value="1"/>
</dbReference>
<dbReference type="GO" id="GO:0006629">
    <property type="term" value="P:lipid metabolic process"/>
    <property type="evidence" value="ECO:0007669"/>
    <property type="project" value="UniProtKB-KW"/>
</dbReference>
<evidence type="ECO:0000256" key="4">
    <source>
        <dbReference type="ARBA" id="ARBA00023098"/>
    </source>
</evidence>
<evidence type="ECO:0000256" key="8">
    <source>
        <dbReference type="ARBA" id="ARBA00039866"/>
    </source>
</evidence>
<feature type="domain" description="Phospholipid/glycerol acyltransferase" evidence="12">
    <location>
        <begin position="82"/>
        <end position="199"/>
    </location>
</feature>
<dbReference type="SMART" id="SM00563">
    <property type="entry name" value="PlsC"/>
    <property type="match status" value="1"/>
</dbReference>
<organism evidence="13 14">
    <name type="scientific">Halomonas binhaiensis</name>
    <dbReference type="NCBI Taxonomy" id="2562282"/>
    <lineage>
        <taxon>Bacteria</taxon>
        <taxon>Pseudomonadati</taxon>
        <taxon>Pseudomonadota</taxon>
        <taxon>Gammaproteobacteria</taxon>
        <taxon>Oceanospirillales</taxon>
        <taxon>Halomonadaceae</taxon>
        <taxon>Halomonas</taxon>
    </lineage>
</organism>
<dbReference type="GO" id="GO:0043810">
    <property type="term" value="F:ornithine-acyl [acyl carrier protein] N-acyltransferase activity"/>
    <property type="evidence" value="ECO:0007669"/>
    <property type="project" value="UniProtKB-EC"/>
</dbReference>
<dbReference type="AlphaFoldDB" id="A0A5C1NMQ3"/>
<proteinExistence type="inferred from homology"/>
<sequence length="613" mass="68443">MIDIEGALRAKAPSVKRWPAWCRGLLVAALKRLVHEQEINDFLVRHQRAGGLEFIDRVLEYLNFGYTLSSKERDNIPVTGRVVIVANHPLGALDGLALVRMVADVRPDVKIVANDLLLQIEPLASRLLPVDNLSRRGFRKSLQGIVDALDAEQAVIVFPAGEVSRASPSGIKDGKWMSGFLHAARKTNAPIVPVHVGGRNTSLFYSLAWLYSPLGTLLLPHEMFHQRGRQIALKVGGSITLERFDRDDLSAPAKLKLLRKHVYRLGKAKKGVFVGEAGIAHPEKRQQLREELAGAEHLGATPDGKQILLFDYQPDSAVMREIGRLREIAFRRVGEGTGLRRDLDEYDEHYRHLVLWDDKDLEIAGAYRLGEVGRILDAKGISGLYSATIFHLESAPMSEWRNGLELGRSFVQPRYWGRRSLDYLWLGLGAYLRAHPEVRWLFGPVTIPNHMPPLAKELLVSYYRHYHGDGEYAIRPKAPCQLSDAGRHEAERLFVGNSRREDFVRLKEALQAMGAGVPALYKQYVEVAEEGGVRFHAFGVDTGFSYCIDGLVAVDVTRLKPEKRARYIGDATVMTTRNREKDSVVEEAPSRTSATKPLADAPVTRQTGAAAFP</sequence>
<dbReference type="KEGG" id="hbh:E4T21_17090"/>
<comment type="pathway">
    <text evidence="1">Lipid metabolism.</text>
</comment>
<name>A0A5C1NMQ3_9GAMM</name>
<dbReference type="PANTHER" id="PTHR37323:SF1">
    <property type="entry name" value="L-ORNITHINE N(ALPHA)-ACYLTRANSFERASE"/>
    <property type="match status" value="1"/>
</dbReference>
<keyword evidence="2" id="KW-0444">Lipid biosynthesis</keyword>
<dbReference type="RefSeq" id="WP_149286191.1">
    <property type="nucleotide sequence ID" value="NZ_CP038437.2"/>
</dbReference>
<dbReference type="PANTHER" id="PTHR37323">
    <property type="entry name" value="GCN5-RELATED N-ACETYLTRANSFERASE"/>
    <property type="match status" value="1"/>
</dbReference>
<evidence type="ECO:0000313" key="13">
    <source>
        <dbReference type="EMBL" id="QEM83069.1"/>
    </source>
</evidence>